<name>A0A0C3K819_PISTI</name>
<feature type="compositionally biased region" description="Basic and acidic residues" evidence="2">
    <location>
        <begin position="168"/>
        <end position="192"/>
    </location>
</feature>
<dbReference type="HOGENOM" id="CLU_048923_0_0_1"/>
<proteinExistence type="predicted"/>
<feature type="compositionally biased region" description="Basic and acidic residues" evidence="2">
    <location>
        <begin position="325"/>
        <end position="334"/>
    </location>
</feature>
<evidence type="ECO:0000313" key="3">
    <source>
        <dbReference type="EMBL" id="KIO05722.1"/>
    </source>
</evidence>
<dbReference type="AlphaFoldDB" id="A0A0C3K819"/>
<keyword evidence="4" id="KW-1185">Reference proteome</keyword>
<protein>
    <submittedName>
        <fullName evidence="3">Uncharacterized protein</fullName>
    </submittedName>
</protein>
<feature type="coiled-coil region" evidence="1">
    <location>
        <begin position="65"/>
        <end position="92"/>
    </location>
</feature>
<organism evidence="3 4">
    <name type="scientific">Pisolithus tinctorius Marx 270</name>
    <dbReference type="NCBI Taxonomy" id="870435"/>
    <lineage>
        <taxon>Eukaryota</taxon>
        <taxon>Fungi</taxon>
        <taxon>Dikarya</taxon>
        <taxon>Basidiomycota</taxon>
        <taxon>Agaricomycotina</taxon>
        <taxon>Agaricomycetes</taxon>
        <taxon>Agaricomycetidae</taxon>
        <taxon>Boletales</taxon>
        <taxon>Sclerodermatineae</taxon>
        <taxon>Pisolithaceae</taxon>
        <taxon>Pisolithus</taxon>
    </lineage>
</organism>
<sequence length="334" mass="37118">MSTSRPTTTANNNSEGWAMIDWTQVFDDAIKYDTNDKEEMMRAKAKERKWHKVAEQAWWEEQAWLEAKRVEREKAEAKRAAWEAKQERAHEKCRAKEEKEAERKCKAEAKAGAGGSKASEVKKVIMDPSCTCCAWAQVVCKFLVDSNKKRVACMHCNQSKGKCQWPGDGKDTEASPKAATKADKGKKQKADEESPEPGPSQKKWVKLKPTKVLEINKPEASGSGVRKAGMGYPLGLEEKLEHLINTAGMIANNLVGLFELQEAVVKNSGHIADMLKAIIEESYSFRVVVTPSDLGSSELDSDELCEEAAWLQAKAKGEEEEEAKGEDNPMAKAK</sequence>
<dbReference type="EMBL" id="KN831965">
    <property type="protein sequence ID" value="KIO05722.1"/>
    <property type="molecule type" value="Genomic_DNA"/>
</dbReference>
<dbReference type="OrthoDB" id="2705551at2759"/>
<keyword evidence="1" id="KW-0175">Coiled coil</keyword>
<evidence type="ECO:0000256" key="1">
    <source>
        <dbReference type="SAM" id="Coils"/>
    </source>
</evidence>
<accession>A0A0C3K819</accession>
<dbReference type="STRING" id="870435.A0A0C3K819"/>
<reference evidence="3 4" key="1">
    <citation type="submission" date="2014-04" db="EMBL/GenBank/DDBJ databases">
        <authorList>
            <consortium name="DOE Joint Genome Institute"/>
            <person name="Kuo A."/>
            <person name="Kohler A."/>
            <person name="Costa M.D."/>
            <person name="Nagy L.G."/>
            <person name="Floudas D."/>
            <person name="Copeland A."/>
            <person name="Barry K.W."/>
            <person name="Cichocki N."/>
            <person name="Veneault-Fourrey C."/>
            <person name="LaButti K."/>
            <person name="Lindquist E.A."/>
            <person name="Lipzen A."/>
            <person name="Lundell T."/>
            <person name="Morin E."/>
            <person name="Murat C."/>
            <person name="Sun H."/>
            <person name="Tunlid A."/>
            <person name="Henrissat B."/>
            <person name="Grigoriev I.V."/>
            <person name="Hibbett D.S."/>
            <person name="Martin F."/>
            <person name="Nordberg H.P."/>
            <person name="Cantor M.N."/>
            <person name="Hua S.X."/>
        </authorList>
    </citation>
    <scope>NUCLEOTIDE SEQUENCE [LARGE SCALE GENOMIC DNA]</scope>
    <source>
        <strain evidence="3 4">Marx 270</strain>
    </source>
</reference>
<feature type="region of interest" description="Disordered" evidence="2">
    <location>
        <begin position="160"/>
        <end position="203"/>
    </location>
</feature>
<dbReference type="Proteomes" id="UP000054217">
    <property type="component" value="Unassembled WGS sequence"/>
</dbReference>
<gene>
    <name evidence="3" type="ORF">M404DRAFT_25033</name>
</gene>
<evidence type="ECO:0000313" key="4">
    <source>
        <dbReference type="Proteomes" id="UP000054217"/>
    </source>
</evidence>
<dbReference type="InParanoid" id="A0A0C3K819"/>
<reference evidence="4" key="2">
    <citation type="submission" date="2015-01" db="EMBL/GenBank/DDBJ databases">
        <title>Evolutionary Origins and Diversification of the Mycorrhizal Mutualists.</title>
        <authorList>
            <consortium name="DOE Joint Genome Institute"/>
            <consortium name="Mycorrhizal Genomics Consortium"/>
            <person name="Kohler A."/>
            <person name="Kuo A."/>
            <person name="Nagy L.G."/>
            <person name="Floudas D."/>
            <person name="Copeland A."/>
            <person name="Barry K.W."/>
            <person name="Cichocki N."/>
            <person name="Veneault-Fourrey C."/>
            <person name="LaButti K."/>
            <person name="Lindquist E.A."/>
            <person name="Lipzen A."/>
            <person name="Lundell T."/>
            <person name="Morin E."/>
            <person name="Murat C."/>
            <person name="Riley R."/>
            <person name="Ohm R."/>
            <person name="Sun H."/>
            <person name="Tunlid A."/>
            <person name="Henrissat B."/>
            <person name="Grigoriev I.V."/>
            <person name="Hibbett D.S."/>
            <person name="Martin F."/>
        </authorList>
    </citation>
    <scope>NUCLEOTIDE SEQUENCE [LARGE SCALE GENOMIC DNA]</scope>
    <source>
        <strain evidence="4">Marx 270</strain>
    </source>
</reference>
<feature type="region of interest" description="Disordered" evidence="2">
    <location>
        <begin position="313"/>
        <end position="334"/>
    </location>
</feature>
<evidence type="ECO:0000256" key="2">
    <source>
        <dbReference type="SAM" id="MobiDB-lite"/>
    </source>
</evidence>